<gene>
    <name evidence="2" type="ORF">HH303_00040</name>
</gene>
<name>A0A7Y0HCL1_9PROT</name>
<dbReference type="AlphaFoldDB" id="A0A7Y0HCL1"/>
<protein>
    <submittedName>
        <fullName evidence="2">Coiled coil domain-containing protein</fullName>
    </submittedName>
</protein>
<reference evidence="2 3" key="1">
    <citation type="submission" date="2020-04" db="EMBL/GenBank/DDBJ databases">
        <title>Rhodospirillaceae bacterium KN72 isolated from deep sea.</title>
        <authorList>
            <person name="Zhang D.-C."/>
        </authorList>
    </citation>
    <scope>NUCLEOTIDE SEQUENCE [LARGE SCALE GENOMIC DNA]</scope>
    <source>
        <strain evidence="2 3">KN72</strain>
    </source>
</reference>
<keyword evidence="3" id="KW-1185">Reference proteome</keyword>
<evidence type="ECO:0000313" key="2">
    <source>
        <dbReference type="EMBL" id="NMM42846.1"/>
    </source>
</evidence>
<dbReference type="RefSeq" id="WP_169623170.1">
    <property type="nucleotide sequence ID" value="NZ_JABBNT010000001.1"/>
</dbReference>
<proteinExistence type="predicted"/>
<evidence type="ECO:0000256" key="1">
    <source>
        <dbReference type="SAM" id="Coils"/>
    </source>
</evidence>
<comment type="caution">
    <text evidence="2">The sequence shown here is derived from an EMBL/GenBank/DDBJ whole genome shotgun (WGS) entry which is preliminary data.</text>
</comment>
<evidence type="ECO:0000313" key="3">
    <source>
        <dbReference type="Proteomes" id="UP000539372"/>
    </source>
</evidence>
<dbReference type="EMBL" id="JABBNT010000001">
    <property type="protein sequence ID" value="NMM42846.1"/>
    <property type="molecule type" value="Genomic_DNA"/>
</dbReference>
<sequence>MSIQNAYADKMNAQIRKAEAEVDRLKAKADEADADARLTYHKHIAEIQEHRDYLQARVDELNAASSEAWEDVKAGAESAWNTLRDSVDRASSRF</sequence>
<accession>A0A7Y0HCL1</accession>
<organism evidence="2 3">
    <name type="scientific">Pacificispira spongiicola</name>
    <dbReference type="NCBI Taxonomy" id="2729598"/>
    <lineage>
        <taxon>Bacteria</taxon>
        <taxon>Pseudomonadati</taxon>
        <taxon>Pseudomonadota</taxon>
        <taxon>Alphaproteobacteria</taxon>
        <taxon>Rhodospirillales</taxon>
        <taxon>Rhodospirillaceae</taxon>
        <taxon>Pacificispira</taxon>
    </lineage>
</organism>
<dbReference type="Proteomes" id="UP000539372">
    <property type="component" value="Unassembled WGS sequence"/>
</dbReference>
<keyword evidence="1" id="KW-0175">Coiled coil</keyword>
<feature type="coiled-coil region" evidence="1">
    <location>
        <begin position="8"/>
        <end position="64"/>
    </location>
</feature>